<dbReference type="Gene3D" id="3.40.50.150">
    <property type="entry name" value="Vaccinia Virus protein VP39"/>
    <property type="match status" value="1"/>
</dbReference>
<evidence type="ECO:0000313" key="2">
    <source>
        <dbReference type="EMBL" id="RJT81140.1"/>
    </source>
</evidence>
<dbReference type="OrthoDB" id="7032234at2"/>
<accession>A0A3A5MGM6</accession>
<dbReference type="GO" id="GO:0008168">
    <property type="term" value="F:methyltransferase activity"/>
    <property type="evidence" value="ECO:0007669"/>
    <property type="project" value="UniProtKB-KW"/>
</dbReference>
<dbReference type="EMBL" id="QZVT01000003">
    <property type="protein sequence ID" value="RJT81140.1"/>
    <property type="molecule type" value="Genomic_DNA"/>
</dbReference>
<sequence length="201" mass="21519">MSAEFPVYRAGRQLGIGSLNLNPGDQVVDLGCGTGLNFGLLKERIGPTGTIIGIDRSTKMLAQARRKADRHGWTNIILIQADATTASPAFLSASITSHGGKALSDATLATYALSLMKPWEAAWDAMKQLTRPRGSLCIVDMQEPTSLFPGMTALAQSACRLGGADITAHPWKGVERDCTDVTKASARSGHLQIRTGRRRSR</sequence>
<dbReference type="Proteomes" id="UP000272560">
    <property type="component" value="Unassembled WGS sequence"/>
</dbReference>
<comment type="caution">
    <text evidence="2">The sequence shown here is derived from an EMBL/GenBank/DDBJ whole genome shotgun (WGS) entry which is preliminary data.</text>
</comment>
<gene>
    <name evidence="2" type="ORF">D6T63_07835</name>
</gene>
<dbReference type="AlphaFoldDB" id="A0A3A5MGM6"/>
<evidence type="ECO:0000313" key="3">
    <source>
        <dbReference type="Proteomes" id="UP000272560"/>
    </source>
</evidence>
<name>A0A3A5MGM6_9MICC</name>
<dbReference type="GO" id="GO:0032259">
    <property type="term" value="P:methylation"/>
    <property type="evidence" value="ECO:0007669"/>
    <property type="project" value="UniProtKB-KW"/>
</dbReference>
<dbReference type="Pfam" id="PF13847">
    <property type="entry name" value="Methyltransf_31"/>
    <property type="match status" value="1"/>
</dbReference>
<keyword evidence="2" id="KW-0808">Transferase</keyword>
<organism evidence="2 3">
    <name type="scientific">Arthrobacter cheniae</name>
    <dbReference type="NCBI Taxonomy" id="1258888"/>
    <lineage>
        <taxon>Bacteria</taxon>
        <taxon>Bacillati</taxon>
        <taxon>Actinomycetota</taxon>
        <taxon>Actinomycetes</taxon>
        <taxon>Micrococcales</taxon>
        <taxon>Micrococcaceae</taxon>
        <taxon>Arthrobacter</taxon>
    </lineage>
</organism>
<dbReference type="SUPFAM" id="SSF53335">
    <property type="entry name" value="S-adenosyl-L-methionine-dependent methyltransferases"/>
    <property type="match status" value="1"/>
</dbReference>
<dbReference type="InterPro" id="IPR025714">
    <property type="entry name" value="Methyltranfer_dom"/>
</dbReference>
<keyword evidence="3" id="KW-1185">Reference proteome</keyword>
<dbReference type="PANTHER" id="PTHR43861:SF1">
    <property type="entry name" value="TRANS-ACONITATE 2-METHYLTRANSFERASE"/>
    <property type="match status" value="1"/>
</dbReference>
<keyword evidence="2" id="KW-0489">Methyltransferase</keyword>
<protein>
    <submittedName>
        <fullName evidence="2">Class I SAM-dependent methyltransferase</fullName>
    </submittedName>
</protein>
<dbReference type="InterPro" id="IPR029063">
    <property type="entry name" value="SAM-dependent_MTases_sf"/>
</dbReference>
<feature type="domain" description="Methyltransferase" evidence="1">
    <location>
        <begin position="22"/>
        <end position="148"/>
    </location>
</feature>
<evidence type="ECO:0000259" key="1">
    <source>
        <dbReference type="Pfam" id="PF13847"/>
    </source>
</evidence>
<reference evidence="2 3" key="1">
    <citation type="submission" date="2018-09" db="EMBL/GenBank/DDBJ databases">
        <title>Novel species of Arthrobacter.</title>
        <authorList>
            <person name="Liu Q."/>
            <person name="Xin Y.-H."/>
        </authorList>
    </citation>
    <scope>NUCLEOTIDE SEQUENCE [LARGE SCALE GENOMIC DNA]</scope>
    <source>
        <strain evidence="2 3">Hz2</strain>
    </source>
</reference>
<dbReference type="PANTHER" id="PTHR43861">
    <property type="entry name" value="TRANS-ACONITATE 2-METHYLTRANSFERASE-RELATED"/>
    <property type="match status" value="1"/>
</dbReference>
<dbReference type="CDD" id="cd02440">
    <property type="entry name" value="AdoMet_MTases"/>
    <property type="match status" value="1"/>
</dbReference>
<proteinExistence type="predicted"/>